<gene>
    <name evidence="2" type="ORF">HELGO_WM1587</name>
</gene>
<keyword evidence="1" id="KW-1133">Transmembrane helix</keyword>
<feature type="transmembrane region" description="Helical" evidence="1">
    <location>
        <begin position="12"/>
        <end position="31"/>
    </location>
</feature>
<proteinExistence type="predicted"/>
<protein>
    <submittedName>
        <fullName evidence="2">Uncharacterized protein</fullName>
    </submittedName>
</protein>
<feature type="transmembrane region" description="Helical" evidence="1">
    <location>
        <begin position="43"/>
        <end position="63"/>
    </location>
</feature>
<keyword evidence="1" id="KW-0812">Transmembrane</keyword>
<name>A0A6S6U0M0_9BACT</name>
<keyword evidence="1" id="KW-0472">Membrane</keyword>
<dbReference type="AlphaFoldDB" id="A0A6S6U0M0"/>
<evidence type="ECO:0000313" key="2">
    <source>
        <dbReference type="EMBL" id="CAA6826452.1"/>
    </source>
</evidence>
<sequence length="76" mass="8643">MSKLDEVKEILNTLRIAMSLIFGLMVILAGSLIKRYDLGNIDYIFWIGILLVFVLMGALMLVIKKISNKTKEIKDL</sequence>
<organism evidence="2">
    <name type="scientific">uncultured Sulfurovum sp</name>
    <dbReference type="NCBI Taxonomy" id="269237"/>
    <lineage>
        <taxon>Bacteria</taxon>
        <taxon>Pseudomonadati</taxon>
        <taxon>Campylobacterota</taxon>
        <taxon>Epsilonproteobacteria</taxon>
        <taxon>Campylobacterales</taxon>
        <taxon>Sulfurovaceae</taxon>
        <taxon>Sulfurovum</taxon>
        <taxon>environmental samples</taxon>
    </lineage>
</organism>
<dbReference type="EMBL" id="CACVAS010000147">
    <property type="protein sequence ID" value="CAA6826452.1"/>
    <property type="molecule type" value="Genomic_DNA"/>
</dbReference>
<reference evidence="2" key="1">
    <citation type="submission" date="2020-01" db="EMBL/GenBank/DDBJ databases">
        <authorList>
            <person name="Meier V. D."/>
            <person name="Meier V D."/>
        </authorList>
    </citation>
    <scope>NUCLEOTIDE SEQUENCE</scope>
    <source>
        <strain evidence="2">HLG_WM_MAG_01</strain>
    </source>
</reference>
<evidence type="ECO:0000256" key="1">
    <source>
        <dbReference type="SAM" id="Phobius"/>
    </source>
</evidence>
<accession>A0A6S6U0M0</accession>